<evidence type="ECO:0000313" key="4">
    <source>
        <dbReference type="Proteomes" id="UP000029443"/>
    </source>
</evidence>
<accession>A0ABR4WAS1</accession>
<dbReference type="InterPro" id="IPR015943">
    <property type="entry name" value="WD40/YVTN_repeat-like_dom_sf"/>
</dbReference>
<dbReference type="GO" id="GO:0004674">
    <property type="term" value="F:protein serine/threonine kinase activity"/>
    <property type="evidence" value="ECO:0007669"/>
    <property type="project" value="UniProtKB-KW"/>
</dbReference>
<dbReference type="SUPFAM" id="SSF50974">
    <property type="entry name" value="Nitrous oxide reductase, N-terminal domain"/>
    <property type="match status" value="1"/>
</dbReference>
<keyword evidence="3" id="KW-0723">Serine/threonine-protein kinase</keyword>
<keyword evidence="2" id="KW-0732">Signal</keyword>
<dbReference type="InterPro" id="IPR051200">
    <property type="entry name" value="Host-pathogen_enzymatic-act"/>
</dbReference>
<protein>
    <submittedName>
        <fullName evidence="3">Serine/threonine protein kinase</fullName>
    </submittedName>
</protein>
<dbReference type="EMBL" id="ARXU01000010">
    <property type="protein sequence ID" value="KGD60509.1"/>
    <property type="molecule type" value="Genomic_DNA"/>
</dbReference>
<dbReference type="PANTHER" id="PTHR47197:SF3">
    <property type="entry name" value="DIHYDRO-HEME D1 DEHYDROGENASE"/>
    <property type="match status" value="1"/>
</dbReference>
<name>A0ABR4WAS1_9GAMM</name>
<proteinExistence type="predicted"/>
<keyword evidence="3" id="KW-0418">Kinase</keyword>
<evidence type="ECO:0000256" key="1">
    <source>
        <dbReference type="SAM" id="MobiDB-lite"/>
    </source>
</evidence>
<keyword evidence="3" id="KW-0808">Transferase</keyword>
<comment type="caution">
    <text evidence="3">The sequence shown here is derived from an EMBL/GenBank/DDBJ whole genome shotgun (WGS) entry which is preliminary data.</text>
</comment>
<reference evidence="3 4" key="1">
    <citation type="submission" date="2012-09" db="EMBL/GenBank/DDBJ databases">
        <title>Genome Sequence of alkane-degrading Bacterium Alcanivorax jadensis T9.</title>
        <authorList>
            <person name="Lai Q."/>
            <person name="Shao Z."/>
        </authorList>
    </citation>
    <scope>NUCLEOTIDE SEQUENCE [LARGE SCALE GENOMIC DNA]</scope>
    <source>
        <strain evidence="3 4">T9</strain>
    </source>
</reference>
<feature type="compositionally biased region" description="Acidic residues" evidence="1">
    <location>
        <begin position="54"/>
        <end position="68"/>
    </location>
</feature>
<dbReference type="PANTHER" id="PTHR47197">
    <property type="entry name" value="PROTEIN NIRF"/>
    <property type="match status" value="1"/>
</dbReference>
<organism evidence="3 4">
    <name type="scientific">Alcanivorax jadensis T9</name>
    <dbReference type="NCBI Taxonomy" id="1177181"/>
    <lineage>
        <taxon>Bacteria</taxon>
        <taxon>Pseudomonadati</taxon>
        <taxon>Pseudomonadota</taxon>
        <taxon>Gammaproteobacteria</taxon>
        <taxon>Oceanospirillales</taxon>
        <taxon>Alcanivoracaceae</taxon>
        <taxon>Alcanivorax</taxon>
    </lineage>
</organism>
<dbReference type="PROSITE" id="PS51257">
    <property type="entry name" value="PROKAR_LIPOPROTEIN"/>
    <property type="match status" value="1"/>
</dbReference>
<keyword evidence="4" id="KW-1185">Reference proteome</keyword>
<feature type="chain" id="PRO_5045163617" evidence="2">
    <location>
        <begin position="21"/>
        <end position="467"/>
    </location>
</feature>
<sequence length="467" mass="51093">MTIGQNRFSIVRLGILTLLAASLLGGCGGGGSDSATPAATDVDEAQREAPPQEDTPDEVAEEVPEETEDGPRRVIFVGNNWEGVIDVIDAQTYQRLGRISGIPDQAAREKEIALNPLDLLFFQGIRVLIGEGNHQYVDDMYSSPDGRLLIVSRPSYADVVAIDVVSGEIAWQFLVDGYRSDHMALSPDGTQVAVSASTGNVVHILDVETGEELGRFPSGDSPHENIYSEDGERIYHASIGTVYTPLDNQLIGDLTDGLLGQNLLDATKGERVFQVVDANSLEIIKQLDLEADLAEAGYDNLSTAVRPMAHTADERYFYFQLSFLHGFIEYDMQEEKVLRLAELPDLTNGLPREFYVNDSAHHGIAMSADDSTLCVAGTMSDYVALVDREDFSHQLKTGIGEKPYWVTTSADGNHCYVSWSGTDQMSVFNYQTGQEVARVDVGDHPQRIREGSVPEAWVEAQGSLFLP</sequence>
<feature type="region of interest" description="Disordered" evidence="1">
    <location>
        <begin position="30"/>
        <end position="71"/>
    </location>
</feature>
<dbReference type="Gene3D" id="2.130.10.10">
    <property type="entry name" value="YVTN repeat-like/Quinoprotein amine dehydrogenase"/>
    <property type="match status" value="2"/>
</dbReference>
<dbReference type="InterPro" id="IPR011045">
    <property type="entry name" value="N2O_reductase_N"/>
</dbReference>
<dbReference type="RefSeq" id="WP_035248909.1">
    <property type="nucleotide sequence ID" value="NZ_ARXU01000010.1"/>
</dbReference>
<evidence type="ECO:0000256" key="2">
    <source>
        <dbReference type="SAM" id="SignalP"/>
    </source>
</evidence>
<feature type="signal peptide" evidence="2">
    <location>
        <begin position="1"/>
        <end position="20"/>
    </location>
</feature>
<dbReference type="Proteomes" id="UP000029443">
    <property type="component" value="Unassembled WGS sequence"/>
</dbReference>
<gene>
    <name evidence="3" type="ORF">T9A_02465</name>
</gene>
<evidence type="ECO:0000313" key="3">
    <source>
        <dbReference type="EMBL" id="KGD60509.1"/>
    </source>
</evidence>